<feature type="compositionally biased region" description="Basic and acidic residues" evidence="1">
    <location>
        <begin position="80"/>
        <end position="94"/>
    </location>
</feature>
<dbReference type="STRING" id="1179773.BN6_59060"/>
<keyword evidence="5" id="KW-1185">Reference proteome</keyword>
<dbReference type="PATRIC" id="fig|1179773.3.peg.5944"/>
<dbReference type="eggNOG" id="ENOG5032SBH">
    <property type="taxonomic scope" value="Bacteria"/>
</dbReference>
<evidence type="ECO:0000256" key="2">
    <source>
        <dbReference type="SAM" id="Phobius"/>
    </source>
</evidence>
<proteinExistence type="predicted"/>
<dbReference type="AlphaFoldDB" id="K0K982"/>
<dbReference type="Gene3D" id="1.10.287.70">
    <property type="match status" value="1"/>
</dbReference>
<feature type="region of interest" description="Disordered" evidence="1">
    <location>
        <begin position="1"/>
        <end position="97"/>
    </location>
</feature>
<accession>K0K982</accession>
<sequence>MGYRADGDVHRGRRVARDELGQRQRQHHRAARPHSCPLGSRKRGDQRAAAGLAPTSPGVDDPGPAARRARPHPVRAKTRPALDGHDSLARKELGGPDDDFDAAARRLVRGTGAAAGGGARRPAAAVTGGRRLHRAVTVVRPLVTVTALVFGYHLLPTDPRIGGRPGVWLAVGMVAVVAVLAAEVRAIVRSPRPLWQGVQAMALVFPLFLLVFAYAYVVLTHADPSGFGTALSHTDALYFTVTVFATVGFGDIVPVSEGARALVTVQMVGDLLLLGGALRLVLTAVQRRKTEVDG</sequence>
<feature type="compositionally biased region" description="Basic residues" evidence="1">
    <location>
        <begin position="67"/>
        <end position="78"/>
    </location>
</feature>
<dbReference type="KEGG" id="sesp:BN6_59060"/>
<evidence type="ECO:0000256" key="1">
    <source>
        <dbReference type="SAM" id="MobiDB-lite"/>
    </source>
</evidence>
<evidence type="ECO:0000313" key="4">
    <source>
        <dbReference type="EMBL" id="CCH33163.1"/>
    </source>
</evidence>
<evidence type="ECO:0000313" key="5">
    <source>
        <dbReference type="Proteomes" id="UP000006281"/>
    </source>
</evidence>
<organism evidence="4 5">
    <name type="scientific">Saccharothrix espanaensis (strain ATCC 51144 / DSM 44229 / JCM 9112 / NBRC 15066 / NRRL 15764)</name>
    <dbReference type="NCBI Taxonomy" id="1179773"/>
    <lineage>
        <taxon>Bacteria</taxon>
        <taxon>Bacillati</taxon>
        <taxon>Actinomycetota</taxon>
        <taxon>Actinomycetes</taxon>
        <taxon>Pseudonocardiales</taxon>
        <taxon>Pseudonocardiaceae</taxon>
        <taxon>Saccharothrix</taxon>
    </lineage>
</organism>
<reference evidence="4 5" key="1">
    <citation type="journal article" date="2012" name="BMC Genomics">
        <title>Complete genome sequence of Saccharothrix espanaensis DSM 44229T and comparison to the other completely sequenced Pseudonocardiaceae.</title>
        <authorList>
            <person name="Strobel T."/>
            <person name="Al-Dilaimi A."/>
            <person name="Blom J."/>
            <person name="Gessner A."/>
            <person name="Kalinowski J."/>
            <person name="Luzhetska M."/>
            <person name="Puhler A."/>
            <person name="Szczepanowski R."/>
            <person name="Bechthold A."/>
            <person name="Ruckert C."/>
        </authorList>
    </citation>
    <scope>NUCLEOTIDE SEQUENCE [LARGE SCALE GENOMIC DNA]</scope>
    <source>
        <strain evidence="5">ATCC 51144 / DSM 44229 / JCM 9112 / NBRC 15066 / NRRL 15764</strain>
    </source>
</reference>
<feature type="transmembrane region" description="Helical" evidence="2">
    <location>
        <begin position="200"/>
        <end position="217"/>
    </location>
</feature>
<dbReference type="Proteomes" id="UP000006281">
    <property type="component" value="Chromosome"/>
</dbReference>
<protein>
    <submittedName>
        <fullName evidence="4">Putative membrane protein</fullName>
    </submittedName>
</protein>
<dbReference type="Pfam" id="PF07885">
    <property type="entry name" value="Ion_trans_2"/>
    <property type="match status" value="1"/>
</dbReference>
<dbReference type="HOGENOM" id="CLU_946248_0_0_11"/>
<keyword evidence="2" id="KW-1133">Transmembrane helix</keyword>
<name>K0K982_SACES</name>
<feature type="domain" description="Potassium channel" evidence="3">
    <location>
        <begin position="208"/>
        <end position="286"/>
    </location>
</feature>
<feature type="compositionally biased region" description="Basic and acidic residues" evidence="1">
    <location>
        <begin position="1"/>
        <end position="22"/>
    </location>
</feature>
<dbReference type="InterPro" id="IPR013099">
    <property type="entry name" value="K_chnl_dom"/>
</dbReference>
<dbReference type="EMBL" id="HE804045">
    <property type="protein sequence ID" value="CCH33163.1"/>
    <property type="molecule type" value="Genomic_DNA"/>
</dbReference>
<keyword evidence="2" id="KW-0812">Transmembrane</keyword>
<feature type="transmembrane region" description="Helical" evidence="2">
    <location>
        <begin position="167"/>
        <end position="188"/>
    </location>
</feature>
<gene>
    <name evidence="4" type="ordered locus">BN6_59060</name>
</gene>
<keyword evidence="2" id="KW-0472">Membrane</keyword>
<feature type="transmembrane region" description="Helical" evidence="2">
    <location>
        <begin position="138"/>
        <end position="155"/>
    </location>
</feature>
<dbReference type="SUPFAM" id="SSF81324">
    <property type="entry name" value="Voltage-gated potassium channels"/>
    <property type="match status" value="1"/>
</dbReference>
<feature type="transmembrane region" description="Helical" evidence="2">
    <location>
        <begin position="237"/>
        <end position="255"/>
    </location>
</feature>
<evidence type="ECO:0000259" key="3">
    <source>
        <dbReference type="Pfam" id="PF07885"/>
    </source>
</evidence>